<dbReference type="Pfam" id="PF00648">
    <property type="entry name" value="Peptidase_C2"/>
    <property type="match status" value="2"/>
</dbReference>
<dbReference type="EMBL" id="ML977704">
    <property type="protein sequence ID" value="KAF1993435.1"/>
    <property type="molecule type" value="Genomic_DNA"/>
</dbReference>
<dbReference type="InterPro" id="IPR001300">
    <property type="entry name" value="Peptidase_C2_calpain_cat"/>
</dbReference>
<gene>
    <name evidence="9" type="ORF">P154DRAFT_527763</name>
</gene>
<keyword evidence="2 6" id="KW-0645">Protease</keyword>
<dbReference type="InterPro" id="IPR022684">
    <property type="entry name" value="Calpain_cysteine_protease"/>
</dbReference>
<dbReference type="GO" id="GO:0004198">
    <property type="term" value="F:calcium-dependent cysteine-type endopeptidase activity"/>
    <property type="evidence" value="ECO:0007669"/>
    <property type="project" value="InterPro"/>
</dbReference>
<dbReference type="OrthoDB" id="424753at2759"/>
<organism evidence="9 10">
    <name type="scientific">Amniculicola lignicola CBS 123094</name>
    <dbReference type="NCBI Taxonomy" id="1392246"/>
    <lineage>
        <taxon>Eukaryota</taxon>
        <taxon>Fungi</taxon>
        <taxon>Dikarya</taxon>
        <taxon>Ascomycota</taxon>
        <taxon>Pezizomycotina</taxon>
        <taxon>Dothideomycetes</taxon>
        <taxon>Pleosporomycetidae</taxon>
        <taxon>Pleosporales</taxon>
        <taxon>Amniculicolaceae</taxon>
        <taxon>Amniculicola</taxon>
    </lineage>
</organism>
<keyword evidence="4 6" id="KW-0788">Thiol protease</keyword>
<evidence type="ECO:0000256" key="4">
    <source>
        <dbReference type="ARBA" id="ARBA00022807"/>
    </source>
</evidence>
<dbReference type="PROSITE" id="PS50203">
    <property type="entry name" value="CALPAIN_CAT"/>
    <property type="match status" value="1"/>
</dbReference>
<evidence type="ECO:0000256" key="3">
    <source>
        <dbReference type="ARBA" id="ARBA00022801"/>
    </source>
</evidence>
<feature type="domain" description="Calpain catalytic" evidence="8">
    <location>
        <begin position="164"/>
        <end position="453"/>
    </location>
</feature>
<evidence type="ECO:0000313" key="10">
    <source>
        <dbReference type="Proteomes" id="UP000799779"/>
    </source>
</evidence>
<feature type="compositionally biased region" description="Basic and acidic residues" evidence="7">
    <location>
        <begin position="674"/>
        <end position="686"/>
    </location>
</feature>
<feature type="compositionally biased region" description="Acidic residues" evidence="7">
    <location>
        <begin position="890"/>
        <end position="913"/>
    </location>
</feature>
<dbReference type="PANTHER" id="PTHR10183">
    <property type="entry name" value="CALPAIN"/>
    <property type="match status" value="1"/>
</dbReference>
<feature type="active site" evidence="5 6">
    <location>
        <position position="193"/>
    </location>
</feature>
<evidence type="ECO:0000256" key="6">
    <source>
        <dbReference type="PROSITE-ProRule" id="PRU00239"/>
    </source>
</evidence>
<dbReference type="SUPFAM" id="SSF54001">
    <property type="entry name" value="Cysteine proteinases"/>
    <property type="match status" value="1"/>
</dbReference>
<feature type="active site" evidence="5 6">
    <location>
        <position position="377"/>
    </location>
</feature>
<protein>
    <submittedName>
        <fullName evidence="9">Cysteine proteinase</fullName>
    </submittedName>
</protein>
<feature type="compositionally biased region" description="Basic and acidic residues" evidence="7">
    <location>
        <begin position="914"/>
        <end position="923"/>
    </location>
</feature>
<feature type="compositionally biased region" description="Basic and acidic residues" evidence="7">
    <location>
        <begin position="636"/>
        <end position="663"/>
    </location>
</feature>
<feature type="region of interest" description="Disordered" evidence="7">
    <location>
        <begin position="24"/>
        <end position="49"/>
    </location>
</feature>
<dbReference type="Proteomes" id="UP000799779">
    <property type="component" value="Unassembled WGS sequence"/>
</dbReference>
<dbReference type="SMART" id="SM00230">
    <property type="entry name" value="CysPc"/>
    <property type="match status" value="1"/>
</dbReference>
<dbReference type="AlphaFoldDB" id="A0A6A5W2S6"/>
<evidence type="ECO:0000259" key="8">
    <source>
        <dbReference type="PROSITE" id="PS50203"/>
    </source>
</evidence>
<accession>A0A6A5W2S6</accession>
<evidence type="ECO:0000313" key="9">
    <source>
        <dbReference type="EMBL" id="KAF1993435.1"/>
    </source>
</evidence>
<evidence type="ECO:0000256" key="1">
    <source>
        <dbReference type="ARBA" id="ARBA00007623"/>
    </source>
</evidence>
<dbReference type="Gene3D" id="3.90.70.10">
    <property type="entry name" value="Cysteine proteinases"/>
    <property type="match status" value="1"/>
</dbReference>
<evidence type="ECO:0000256" key="7">
    <source>
        <dbReference type="SAM" id="MobiDB-lite"/>
    </source>
</evidence>
<feature type="compositionally biased region" description="Basic and acidic residues" evidence="7">
    <location>
        <begin position="599"/>
        <end position="611"/>
    </location>
</feature>
<name>A0A6A5W2S6_9PLEO</name>
<keyword evidence="3 6" id="KW-0378">Hydrolase</keyword>
<dbReference type="PANTHER" id="PTHR10183:SF379">
    <property type="entry name" value="CALPAIN-5"/>
    <property type="match status" value="1"/>
</dbReference>
<dbReference type="InterPro" id="IPR038765">
    <property type="entry name" value="Papain-like_cys_pep_sf"/>
</dbReference>
<evidence type="ECO:0000256" key="2">
    <source>
        <dbReference type="ARBA" id="ARBA00022670"/>
    </source>
</evidence>
<feature type="compositionally biased region" description="Basic and acidic residues" evidence="7">
    <location>
        <begin position="746"/>
        <end position="759"/>
    </location>
</feature>
<dbReference type="GO" id="GO:0006508">
    <property type="term" value="P:proteolysis"/>
    <property type="evidence" value="ECO:0007669"/>
    <property type="project" value="UniProtKB-KW"/>
</dbReference>
<feature type="region of interest" description="Disordered" evidence="7">
    <location>
        <begin position="599"/>
        <end position="937"/>
    </location>
</feature>
<dbReference type="PRINTS" id="PR00704">
    <property type="entry name" value="CALPAIN"/>
</dbReference>
<comment type="similarity">
    <text evidence="1">Belongs to the peptidase C2 family.</text>
</comment>
<proteinExistence type="inferred from homology"/>
<sequence length="1036" mass="117375">MPSSALRMDSMTSNADIVNITRAQSRAPSMAQEAPAPRPRIPHKKQPPQKSINEFWDRFTTKHPGKIFTILPDNLYAKRAAAHLPKGSIPGQNAVASYQEAVKICERKVAKIVQECRRLNQKYRDPHFDIEADFKRSQEIPELPPDCLTALNQNSTTFKPMSVKRIEDVFDKPRFFIEGATANDVRQGNDGDCWFMSALCTISNKDELIQRVCVARDEQVGVYGFVFHRDGEWISEVIDDKLYLIKEDFDEATLGRHQWLELQNRKSPEEEYRAAMQTGSRALYFAQCSDPNETWLPLLEKAYAKAHGDYSAIDGGFVGEGIEDLTGGVTSEVFATDILDKDKFWREELLNVNKTFLFGCGQMGGIYGSRKGIQEKHAYSIMEAREIDGHRLLKLRNPWGRTEWNGPWSDGSEEWTPEWMHKLKHRFGDDGVFWISYKDLLRHYQHFDRTRLFGDEWTLSQQWTSVNVPWSVDYLDTKFKIRLSKPSPVVIVLAQLDDRYYMGLEGQYEFNLQFRLHKDDEEDYIVRSNTTYYMKRSVSTELDLEAGDYTVLLKIKATRMPNNPTAEEIIRDTCTTRREKLLAIGLSYDLAHAKGQFREQENAKLERERQHKIERKKAQMKQAHEQRCRVRKRAKLREQKKAAKRSDKTPRGSDMKEVERKLQDMSGLGINIDEENRHYDESEDKGHSHRKASSSGQLPVDVPRERSASPGPGFHGRSGYNKGRDGYNNGPAPIARSHSRASISELLKDPEAESHEIKHGQKSPGFGGRGGYNQNLPGAFAGRDGYNAGRDGYNMGRDGYNMGRDGYNEGTNDSPIPTPLSDEFRPGTPSQRPYSPRPDRRTTLPSPAPSRRATLSPIPGVRPGIQVHHGRSASISSRRVHDGAFTPSDASDDSSWDSEIDGPDSCDSDFDSDDDRRFFEPHGHRSRRYDDEEDEFERDPWNAVCVVGLRVFSKDTDVTIEVQNGEGETKKSEDEGGSVVGTGARKEKELDVDDSAADATSPLRTRGNLDSALAERIKMVGTAPAGIEKDKSGTLS</sequence>
<dbReference type="CDD" id="cd00044">
    <property type="entry name" value="CysPc"/>
    <property type="match status" value="1"/>
</dbReference>
<evidence type="ECO:0000256" key="5">
    <source>
        <dbReference type="PIRSR" id="PIRSR622684-1"/>
    </source>
</evidence>
<dbReference type="FunFam" id="3.90.70.10:FF:000072">
    <property type="entry name" value="Cysteine proteinase"/>
    <property type="match status" value="1"/>
</dbReference>
<reference evidence="9" key="1">
    <citation type="journal article" date="2020" name="Stud. Mycol.">
        <title>101 Dothideomycetes genomes: a test case for predicting lifestyles and emergence of pathogens.</title>
        <authorList>
            <person name="Haridas S."/>
            <person name="Albert R."/>
            <person name="Binder M."/>
            <person name="Bloem J."/>
            <person name="Labutti K."/>
            <person name="Salamov A."/>
            <person name="Andreopoulos B."/>
            <person name="Baker S."/>
            <person name="Barry K."/>
            <person name="Bills G."/>
            <person name="Bluhm B."/>
            <person name="Cannon C."/>
            <person name="Castanera R."/>
            <person name="Culley D."/>
            <person name="Daum C."/>
            <person name="Ezra D."/>
            <person name="Gonzalez J."/>
            <person name="Henrissat B."/>
            <person name="Kuo A."/>
            <person name="Liang C."/>
            <person name="Lipzen A."/>
            <person name="Lutzoni F."/>
            <person name="Magnuson J."/>
            <person name="Mondo S."/>
            <person name="Nolan M."/>
            <person name="Ohm R."/>
            <person name="Pangilinan J."/>
            <person name="Park H.-J."/>
            <person name="Ramirez L."/>
            <person name="Alfaro M."/>
            <person name="Sun H."/>
            <person name="Tritt A."/>
            <person name="Yoshinaga Y."/>
            <person name="Zwiers L.-H."/>
            <person name="Turgeon B."/>
            <person name="Goodwin S."/>
            <person name="Spatafora J."/>
            <person name="Crous P."/>
            <person name="Grigoriev I."/>
        </authorList>
    </citation>
    <scope>NUCLEOTIDE SEQUENCE</scope>
    <source>
        <strain evidence="9">CBS 123094</strain>
    </source>
</reference>
<keyword evidence="10" id="KW-1185">Reference proteome</keyword>
<feature type="region of interest" description="Disordered" evidence="7">
    <location>
        <begin position="963"/>
        <end position="1010"/>
    </location>
</feature>
<feature type="active site" evidence="5 6">
    <location>
        <position position="397"/>
    </location>
</feature>